<dbReference type="Proteomes" id="UP000017246">
    <property type="component" value="Unassembled WGS sequence"/>
</dbReference>
<evidence type="ECO:0000313" key="2">
    <source>
        <dbReference type="Proteomes" id="UP000017246"/>
    </source>
</evidence>
<evidence type="ECO:0000313" key="1">
    <source>
        <dbReference type="EMBL" id="CDS37834.1"/>
    </source>
</evidence>
<protein>
    <submittedName>
        <fullName evidence="1">Uncharacterized protein</fullName>
    </submittedName>
</protein>
<name>A0A068Y3U0_ECHMU</name>
<keyword evidence="2" id="KW-1185">Reference proteome</keyword>
<accession>A0A068Y3U0</accession>
<reference evidence="1" key="1">
    <citation type="journal article" date="2013" name="Nature">
        <title>The genomes of four tapeworm species reveal adaptations to parasitism.</title>
        <authorList>
            <person name="Tsai I.J."/>
            <person name="Zarowiecki M."/>
            <person name="Holroyd N."/>
            <person name="Garciarrubio A."/>
            <person name="Sanchez-Flores A."/>
            <person name="Brooks K.L."/>
            <person name="Tracey A."/>
            <person name="Bobes R.J."/>
            <person name="Fragoso G."/>
            <person name="Sciutto E."/>
            <person name="Aslett M."/>
            <person name="Beasley H."/>
            <person name="Bennett H.M."/>
            <person name="Cai J."/>
            <person name="Camicia F."/>
            <person name="Clark R."/>
            <person name="Cucher M."/>
            <person name="De Silva N."/>
            <person name="Day T.A."/>
            <person name="Deplazes P."/>
            <person name="Estrada K."/>
            <person name="Fernandez C."/>
            <person name="Holland P.W."/>
            <person name="Hou J."/>
            <person name="Hu S."/>
            <person name="Huckvale T."/>
            <person name="Hung S.S."/>
            <person name="Kamenetzky L."/>
            <person name="Keane J.A."/>
            <person name="Kiss F."/>
            <person name="Koziol U."/>
            <person name="Lambert O."/>
            <person name="Liu K."/>
            <person name="Luo X."/>
            <person name="Luo Y."/>
            <person name="Macchiaroli N."/>
            <person name="Nichol S."/>
            <person name="Paps J."/>
            <person name="Parkinson J."/>
            <person name="Pouchkina-Stantcheva N."/>
            <person name="Riddiford N."/>
            <person name="Rosenzvit M."/>
            <person name="Salinas G."/>
            <person name="Wasmuth J.D."/>
            <person name="Zamanian M."/>
            <person name="Zheng Y."/>
            <person name="Cai X."/>
            <person name="Soberon X."/>
            <person name="Olson P.D."/>
            <person name="Laclette J.P."/>
            <person name="Brehm K."/>
            <person name="Berriman M."/>
            <person name="Garciarrubio A."/>
            <person name="Bobes R.J."/>
            <person name="Fragoso G."/>
            <person name="Sanchez-Flores A."/>
            <person name="Estrada K."/>
            <person name="Cevallos M.A."/>
            <person name="Morett E."/>
            <person name="Gonzalez V."/>
            <person name="Portillo T."/>
            <person name="Ochoa-Leyva A."/>
            <person name="Jose M.V."/>
            <person name="Sciutto E."/>
            <person name="Landa A."/>
            <person name="Jimenez L."/>
            <person name="Valdes V."/>
            <person name="Carrero J.C."/>
            <person name="Larralde C."/>
            <person name="Morales-Montor J."/>
            <person name="Limon-Lason J."/>
            <person name="Soberon X."/>
            <person name="Laclette J.P."/>
        </authorList>
    </citation>
    <scope>NUCLEOTIDE SEQUENCE [LARGE SCALE GENOMIC DNA]</scope>
</reference>
<dbReference type="AlphaFoldDB" id="A0A068Y3U0"/>
<sequence>MKCAGSPKGIHRIVRKLIQTGDDLELHINTQFKLRLRGIIPLVGVIFIHGVLNPTSGERGLRQFYQRLFGPN</sequence>
<reference evidence="1" key="2">
    <citation type="submission" date="2015-11" db="EMBL/GenBank/DDBJ databases">
        <authorList>
            <person name="Zhang Y."/>
            <person name="Guo Z."/>
        </authorList>
    </citation>
    <scope>NUCLEOTIDE SEQUENCE</scope>
</reference>
<proteinExistence type="predicted"/>
<organism evidence="1 2">
    <name type="scientific">Echinococcus multilocularis</name>
    <name type="common">Fox tapeworm</name>
    <dbReference type="NCBI Taxonomy" id="6211"/>
    <lineage>
        <taxon>Eukaryota</taxon>
        <taxon>Metazoa</taxon>
        <taxon>Spiralia</taxon>
        <taxon>Lophotrochozoa</taxon>
        <taxon>Platyhelminthes</taxon>
        <taxon>Cestoda</taxon>
        <taxon>Eucestoda</taxon>
        <taxon>Cyclophyllidea</taxon>
        <taxon>Taeniidae</taxon>
        <taxon>Echinococcus</taxon>
    </lineage>
</organism>
<gene>
    <name evidence="1" type="ORF">EmuJ_000512000</name>
</gene>
<dbReference type="EMBL" id="LN902843">
    <property type="protein sequence ID" value="CDS37834.1"/>
    <property type="molecule type" value="Genomic_DNA"/>
</dbReference>